<accession>A0A0E9RKK1</accession>
<dbReference type="EMBL" id="GBXM01079260">
    <property type="protein sequence ID" value="JAH29317.1"/>
    <property type="molecule type" value="Transcribed_RNA"/>
</dbReference>
<protein>
    <submittedName>
        <fullName evidence="1">Uncharacterized protein</fullName>
    </submittedName>
</protein>
<proteinExistence type="predicted"/>
<reference evidence="1" key="2">
    <citation type="journal article" date="2015" name="Fish Shellfish Immunol.">
        <title>Early steps in the European eel (Anguilla anguilla)-Vibrio vulnificus interaction in the gills: Role of the RtxA13 toxin.</title>
        <authorList>
            <person name="Callol A."/>
            <person name="Pajuelo D."/>
            <person name="Ebbesson L."/>
            <person name="Teles M."/>
            <person name="MacKenzie S."/>
            <person name="Amaro C."/>
        </authorList>
    </citation>
    <scope>NUCLEOTIDE SEQUENCE</scope>
</reference>
<name>A0A0E9RKK1_ANGAN</name>
<reference evidence="1" key="1">
    <citation type="submission" date="2014-11" db="EMBL/GenBank/DDBJ databases">
        <authorList>
            <person name="Amaro Gonzalez C."/>
        </authorList>
    </citation>
    <scope>NUCLEOTIDE SEQUENCE</scope>
</reference>
<evidence type="ECO:0000313" key="1">
    <source>
        <dbReference type="EMBL" id="JAH29317.1"/>
    </source>
</evidence>
<organism evidence="1">
    <name type="scientific">Anguilla anguilla</name>
    <name type="common">European freshwater eel</name>
    <name type="synonym">Muraena anguilla</name>
    <dbReference type="NCBI Taxonomy" id="7936"/>
    <lineage>
        <taxon>Eukaryota</taxon>
        <taxon>Metazoa</taxon>
        <taxon>Chordata</taxon>
        <taxon>Craniata</taxon>
        <taxon>Vertebrata</taxon>
        <taxon>Euteleostomi</taxon>
        <taxon>Actinopterygii</taxon>
        <taxon>Neopterygii</taxon>
        <taxon>Teleostei</taxon>
        <taxon>Anguilliformes</taxon>
        <taxon>Anguillidae</taxon>
        <taxon>Anguilla</taxon>
    </lineage>
</organism>
<sequence>MHNGAWPCFISGF</sequence>